<reference evidence="1" key="1">
    <citation type="submission" date="2016-08" db="EMBL/GenBank/DDBJ databases">
        <authorList>
            <person name="Ngugi D.K."/>
            <person name="Miyake S."/>
            <person name="Stingl U."/>
        </authorList>
    </citation>
    <scope>NUCLEOTIDE SEQUENCE</scope>
    <source>
        <strain evidence="1">SCG-B11WGA-EpuloA1</strain>
    </source>
</reference>
<evidence type="ECO:0000313" key="1">
    <source>
        <dbReference type="EMBL" id="ONI39459.1"/>
    </source>
</evidence>
<keyword evidence="2" id="KW-1185">Reference proteome</keyword>
<protein>
    <submittedName>
        <fullName evidence="1">Peptide ABC transporter substrate-binding protein</fullName>
    </submittedName>
</protein>
<name>A0ACC8XAX3_9FIRM</name>
<proteinExistence type="predicted"/>
<organism evidence="1 2">
    <name type="scientific">Candidatus Epulonipiscium fishelsonii</name>
    <dbReference type="NCBI Taxonomy" id="77094"/>
    <lineage>
        <taxon>Bacteria</taxon>
        <taxon>Bacillati</taxon>
        <taxon>Bacillota</taxon>
        <taxon>Clostridia</taxon>
        <taxon>Lachnospirales</taxon>
        <taxon>Lachnospiraceae</taxon>
        <taxon>Candidatus Epulonipiscium</taxon>
    </lineage>
</organism>
<comment type="caution">
    <text evidence="1">The sequence shown here is derived from an EMBL/GenBank/DDBJ whole genome shotgun (WGS) entry which is preliminary data.</text>
</comment>
<evidence type="ECO:0000313" key="2">
    <source>
        <dbReference type="Proteomes" id="UP000188605"/>
    </source>
</evidence>
<sequence length="324" mass="36905">MDKKLLFEVKDIKKYFLIKKAKKEEDKVYVKAVDGLSFEIYEGETLGVIGESGCGKSTLGRNMLRLEEPTSGSIIFKGRDIVGLDKRQMLELRKEMQFIFQDPHSSMNPKLTIKDIISEPLDNFRKDMTNEQKTNYIIELLEIVGLTKDVLNRYPHEFSGGQKQRIVIARGIALNPSFVVCDESVSALDVSVQAQVINLLKNLQKKFSLTYMFISHDLRVIKHISDRIMVLYLGNIMEIAESNELFKNPKHPYTKSLINLVSSGEKVKINDKQILKGEIPSPLQISAGCPFNTRCPQAQDKCFKEKPLLEDLNETHKVACFFAN</sequence>
<accession>A0ACC8XAX3</accession>
<dbReference type="Proteomes" id="UP000188605">
    <property type="component" value="Unassembled WGS sequence"/>
</dbReference>
<dbReference type="EMBL" id="LJDB01000064">
    <property type="protein sequence ID" value="ONI39459.1"/>
    <property type="molecule type" value="Genomic_DNA"/>
</dbReference>
<gene>
    <name evidence="1" type="ORF">AN396_08630</name>
</gene>